<sequence>MSNFFYTDSDIKNLDRRVRLKLINAVTGIKPGNLVGSMNSKGQTNLSVFSSVVHLGSDPALLGMIMRPVEEVPRHTYQNILETGYYTINHIHPTFVENAHYTSAKFDESISEFDRCGLTAEFLENFDAPFVKESTFKMGMQFLQQIEIPQNKTRLIIGEVKVLVLPEEARVDGDIDLEQSRSIGISGLNSYYELRKLATFPYARTNEVPDFDNGS</sequence>
<organism evidence="6 7">
    <name type="scientific">Robertkochia marina</name>
    <dbReference type="NCBI Taxonomy" id="1227945"/>
    <lineage>
        <taxon>Bacteria</taxon>
        <taxon>Pseudomonadati</taxon>
        <taxon>Bacteroidota</taxon>
        <taxon>Flavobacteriia</taxon>
        <taxon>Flavobacteriales</taxon>
        <taxon>Flavobacteriaceae</taxon>
        <taxon>Robertkochia</taxon>
    </lineage>
</organism>
<dbReference type="PANTHER" id="PTHR33798">
    <property type="entry name" value="FLAVOPROTEIN OXYGENASE"/>
    <property type="match status" value="1"/>
</dbReference>
<dbReference type="InterPro" id="IPR012349">
    <property type="entry name" value="Split_barrel_FMN-bd"/>
</dbReference>
<dbReference type="Proteomes" id="UP000305939">
    <property type="component" value="Unassembled WGS sequence"/>
</dbReference>
<dbReference type="PANTHER" id="PTHR33798:SF5">
    <property type="entry name" value="FLAVIN REDUCTASE LIKE DOMAIN-CONTAINING PROTEIN"/>
    <property type="match status" value="1"/>
</dbReference>
<proteinExistence type="inferred from homology"/>
<comment type="caution">
    <text evidence="6">The sequence shown here is derived from an EMBL/GenBank/DDBJ whole genome shotgun (WGS) entry which is preliminary data.</text>
</comment>
<keyword evidence="2" id="KW-0285">Flavoprotein</keyword>
<evidence type="ECO:0000313" key="6">
    <source>
        <dbReference type="EMBL" id="THD66456.1"/>
    </source>
</evidence>
<dbReference type="EMBL" id="SSMC01000003">
    <property type="protein sequence ID" value="THD66456.1"/>
    <property type="molecule type" value="Genomic_DNA"/>
</dbReference>
<dbReference type="GO" id="GO:0016646">
    <property type="term" value="F:oxidoreductase activity, acting on the CH-NH group of donors, NAD or NADP as acceptor"/>
    <property type="evidence" value="ECO:0007669"/>
    <property type="project" value="UniProtKB-ARBA"/>
</dbReference>
<dbReference type="Pfam" id="PF01613">
    <property type="entry name" value="Flavin_Reduct"/>
    <property type="match status" value="1"/>
</dbReference>
<dbReference type="Gene3D" id="2.30.110.10">
    <property type="entry name" value="Electron Transport, Fmn-binding Protein, Chain A"/>
    <property type="match status" value="1"/>
</dbReference>
<reference evidence="6 7" key="1">
    <citation type="submission" date="2019-04" db="EMBL/GenBank/DDBJ databases">
        <title>Draft genome sequence of Robertkochia marina CC-AMO-30D.</title>
        <authorList>
            <person name="Hameed A."/>
            <person name="Lin S.-Y."/>
            <person name="Shahina M."/>
            <person name="Lai W.-A."/>
            <person name="Young C.-C."/>
        </authorList>
    </citation>
    <scope>NUCLEOTIDE SEQUENCE [LARGE SCALE GENOMIC DNA]</scope>
    <source>
        <strain evidence="6 7">CC-AMO-30D</strain>
    </source>
</reference>
<gene>
    <name evidence="6" type="ORF">E7Z59_11660</name>
</gene>
<evidence type="ECO:0000256" key="3">
    <source>
        <dbReference type="ARBA" id="ARBA00022643"/>
    </source>
</evidence>
<dbReference type="AlphaFoldDB" id="A0A4S3LYF3"/>
<evidence type="ECO:0000256" key="2">
    <source>
        <dbReference type="ARBA" id="ARBA00022630"/>
    </source>
</evidence>
<dbReference type="InterPro" id="IPR002563">
    <property type="entry name" value="Flavin_Rdtase-like_dom"/>
</dbReference>
<dbReference type="GO" id="GO:0010181">
    <property type="term" value="F:FMN binding"/>
    <property type="evidence" value="ECO:0007669"/>
    <property type="project" value="InterPro"/>
</dbReference>
<dbReference type="OrthoDB" id="5293996at2"/>
<keyword evidence="3" id="KW-0288">FMN</keyword>
<comment type="similarity">
    <text evidence="4">Belongs to the flavoredoxin family.</text>
</comment>
<feature type="domain" description="Flavin reductase like" evidence="5">
    <location>
        <begin position="34"/>
        <end position="169"/>
    </location>
</feature>
<dbReference type="RefSeq" id="WP_136336527.1">
    <property type="nucleotide sequence ID" value="NZ_QXMP01000006.1"/>
</dbReference>
<keyword evidence="7" id="KW-1185">Reference proteome</keyword>
<evidence type="ECO:0000256" key="1">
    <source>
        <dbReference type="ARBA" id="ARBA00001917"/>
    </source>
</evidence>
<protein>
    <submittedName>
        <fullName evidence="6">Flavin oxidoreductase</fullName>
    </submittedName>
</protein>
<evidence type="ECO:0000313" key="7">
    <source>
        <dbReference type="Proteomes" id="UP000305939"/>
    </source>
</evidence>
<accession>A0A4S3LYF3</accession>
<evidence type="ECO:0000259" key="5">
    <source>
        <dbReference type="Pfam" id="PF01613"/>
    </source>
</evidence>
<comment type="cofactor">
    <cofactor evidence="1">
        <name>FMN</name>
        <dbReference type="ChEBI" id="CHEBI:58210"/>
    </cofactor>
</comment>
<name>A0A4S3LYF3_9FLAO</name>
<dbReference type="SUPFAM" id="SSF50475">
    <property type="entry name" value="FMN-binding split barrel"/>
    <property type="match status" value="1"/>
</dbReference>
<evidence type="ECO:0000256" key="4">
    <source>
        <dbReference type="ARBA" id="ARBA00038054"/>
    </source>
</evidence>